<name>A0ABP8Q4I8_9ACTN</name>
<feature type="chain" id="PRO_5046810898" description="DUF4142 domain-containing protein" evidence="1">
    <location>
        <begin position="31"/>
        <end position="180"/>
    </location>
</feature>
<evidence type="ECO:0000256" key="1">
    <source>
        <dbReference type="SAM" id="SignalP"/>
    </source>
</evidence>
<dbReference type="InterPro" id="IPR025419">
    <property type="entry name" value="DUF4142"/>
</dbReference>
<reference evidence="4" key="1">
    <citation type="journal article" date="2019" name="Int. J. Syst. Evol. Microbiol.">
        <title>The Global Catalogue of Microorganisms (GCM) 10K type strain sequencing project: providing services to taxonomists for standard genome sequencing and annotation.</title>
        <authorList>
            <consortium name="The Broad Institute Genomics Platform"/>
            <consortium name="The Broad Institute Genome Sequencing Center for Infectious Disease"/>
            <person name="Wu L."/>
            <person name="Ma J."/>
        </authorList>
    </citation>
    <scope>NUCLEOTIDE SEQUENCE [LARGE SCALE GENOMIC DNA]</scope>
    <source>
        <strain evidence="4">JCM 17933</strain>
    </source>
</reference>
<dbReference type="PANTHER" id="PTHR38593">
    <property type="entry name" value="BLR2558 PROTEIN"/>
    <property type="match status" value="1"/>
</dbReference>
<comment type="caution">
    <text evidence="3">The sequence shown here is derived from an EMBL/GenBank/DDBJ whole genome shotgun (WGS) entry which is preliminary data.</text>
</comment>
<gene>
    <name evidence="3" type="ORF">GCM10023191_038640</name>
</gene>
<dbReference type="Proteomes" id="UP001500503">
    <property type="component" value="Unassembled WGS sequence"/>
</dbReference>
<feature type="signal peptide" evidence="1">
    <location>
        <begin position="1"/>
        <end position="30"/>
    </location>
</feature>
<organism evidence="3 4">
    <name type="scientific">Actinoallomurus oryzae</name>
    <dbReference type="NCBI Taxonomy" id="502180"/>
    <lineage>
        <taxon>Bacteria</taxon>
        <taxon>Bacillati</taxon>
        <taxon>Actinomycetota</taxon>
        <taxon>Actinomycetes</taxon>
        <taxon>Streptosporangiales</taxon>
        <taxon>Thermomonosporaceae</taxon>
        <taxon>Actinoallomurus</taxon>
    </lineage>
</organism>
<dbReference type="RefSeq" id="WP_345465491.1">
    <property type="nucleotide sequence ID" value="NZ_BAABHF010000022.1"/>
</dbReference>
<protein>
    <recommendedName>
        <fullName evidence="2">DUF4142 domain-containing protein</fullName>
    </recommendedName>
</protein>
<dbReference type="InterPro" id="IPR012347">
    <property type="entry name" value="Ferritin-like"/>
</dbReference>
<evidence type="ECO:0000313" key="4">
    <source>
        <dbReference type="Proteomes" id="UP001500503"/>
    </source>
</evidence>
<sequence length="180" mass="18338">MKRHSGRLTIALLALAGAAACSTGGGAVHAADTGTPSATGGDRTWLAALHQANLAEIQAGELAKKKGTTPAIRSVGAMIVTDHVASDDQVARVAKSLKITLPSSAAPADAAAASRLANESGGTFDHDFVSTMMTGHQKMISKTQTEIAQGAEPQVKNLAQSTLPVLRKHLTALRKAAPTG</sequence>
<dbReference type="PANTHER" id="PTHR38593:SF1">
    <property type="entry name" value="BLR2558 PROTEIN"/>
    <property type="match status" value="1"/>
</dbReference>
<accession>A0ABP8Q4I8</accession>
<evidence type="ECO:0000259" key="2">
    <source>
        <dbReference type="Pfam" id="PF13628"/>
    </source>
</evidence>
<dbReference type="EMBL" id="BAABHF010000022">
    <property type="protein sequence ID" value="GAA4496523.1"/>
    <property type="molecule type" value="Genomic_DNA"/>
</dbReference>
<evidence type="ECO:0000313" key="3">
    <source>
        <dbReference type="EMBL" id="GAA4496523.1"/>
    </source>
</evidence>
<dbReference type="Pfam" id="PF13628">
    <property type="entry name" value="DUF4142"/>
    <property type="match status" value="1"/>
</dbReference>
<keyword evidence="4" id="KW-1185">Reference proteome</keyword>
<dbReference type="Gene3D" id="1.20.1260.10">
    <property type="match status" value="1"/>
</dbReference>
<feature type="domain" description="DUF4142" evidence="2">
    <location>
        <begin position="42"/>
        <end position="174"/>
    </location>
</feature>
<proteinExistence type="predicted"/>
<keyword evidence="1" id="KW-0732">Signal</keyword>
<dbReference type="PROSITE" id="PS51257">
    <property type="entry name" value="PROKAR_LIPOPROTEIN"/>
    <property type="match status" value="1"/>
</dbReference>